<dbReference type="SUPFAM" id="SSF52540">
    <property type="entry name" value="P-loop containing nucleoside triphosphate hydrolases"/>
    <property type="match status" value="1"/>
</dbReference>
<feature type="domain" description="ABC transporter" evidence="5">
    <location>
        <begin position="1"/>
        <end position="226"/>
    </location>
</feature>
<dbReference type="GO" id="GO:0005524">
    <property type="term" value="F:ATP binding"/>
    <property type="evidence" value="ECO:0007669"/>
    <property type="project" value="UniProtKB-KW"/>
</dbReference>
<dbReference type="InterPro" id="IPR003593">
    <property type="entry name" value="AAA+_ATPase"/>
</dbReference>
<proteinExistence type="predicted"/>
<reference evidence="6 7" key="1">
    <citation type="submission" date="2018-10" db="EMBL/GenBank/DDBJ databases">
        <title>Isolation, diversity and antifungal activity of actinobacteria from wheat.</title>
        <authorList>
            <person name="Han C."/>
        </authorList>
    </citation>
    <scope>NUCLEOTIDE SEQUENCE [LARGE SCALE GENOMIC DNA]</scope>
    <source>
        <strain evidence="6 7">NEAU-YY56</strain>
    </source>
</reference>
<gene>
    <name evidence="6" type="ORF">EBM89_06515</name>
</gene>
<dbReference type="FunFam" id="3.40.50.300:FF:000134">
    <property type="entry name" value="Iron-enterobactin ABC transporter ATP-binding protein"/>
    <property type="match status" value="1"/>
</dbReference>
<accession>A0A3M2JRV1</accession>
<dbReference type="InterPro" id="IPR027417">
    <property type="entry name" value="P-loop_NTPase"/>
</dbReference>
<sequence>MRGRAAPVLDGVSLTATPGQVTGLLGPNGSGKSTLLHVLAGTLAPQHGRVLLGDHPLADVPRRERARTLAVMEQSSDADTDLAVADVVALGRLPHRGRLTPPGPDDDAACDRALAAVGMSGTQHRRWRTLSGGERQRVHAARALAQEPAVLLLDEPTNHLDVQHQHELLALLRGTGLTVVVVLHDLALAARYCDRLTVLHEGRVHAAGTTRDVLTPGTLRTVFGVEAAVTGGEDGEGVRVEVLGAAHRPTPPTVTP</sequence>
<name>A0A3M2JRV1_9CELL</name>
<dbReference type="PROSITE" id="PS50893">
    <property type="entry name" value="ABC_TRANSPORTER_2"/>
    <property type="match status" value="1"/>
</dbReference>
<dbReference type="EMBL" id="RFFI01000026">
    <property type="protein sequence ID" value="RMI12938.1"/>
    <property type="molecule type" value="Genomic_DNA"/>
</dbReference>
<dbReference type="SMART" id="SM00382">
    <property type="entry name" value="AAA"/>
    <property type="match status" value="1"/>
</dbReference>
<keyword evidence="4" id="KW-1278">Translocase</keyword>
<evidence type="ECO:0000313" key="7">
    <source>
        <dbReference type="Proteomes" id="UP000269289"/>
    </source>
</evidence>
<keyword evidence="2" id="KW-0547">Nucleotide-binding</keyword>
<dbReference type="Pfam" id="PF00005">
    <property type="entry name" value="ABC_tran"/>
    <property type="match status" value="1"/>
</dbReference>
<dbReference type="PANTHER" id="PTHR42794:SF1">
    <property type="entry name" value="HEMIN IMPORT ATP-BINDING PROTEIN HMUV"/>
    <property type="match status" value="1"/>
</dbReference>
<evidence type="ECO:0000259" key="5">
    <source>
        <dbReference type="PROSITE" id="PS50893"/>
    </source>
</evidence>
<dbReference type="Gene3D" id="3.40.50.300">
    <property type="entry name" value="P-loop containing nucleotide triphosphate hydrolases"/>
    <property type="match status" value="1"/>
</dbReference>
<evidence type="ECO:0000313" key="6">
    <source>
        <dbReference type="EMBL" id="RMI12938.1"/>
    </source>
</evidence>
<evidence type="ECO:0000256" key="4">
    <source>
        <dbReference type="ARBA" id="ARBA00022967"/>
    </source>
</evidence>
<protein>
    <submittedName>
        <fullName evidence="6">ABC transporter ATP-binding protein</fullName>
    </submittedName>
</protein>
<keyword evidence="1" id="KW-0813">Transport</keyword>
<dbReference type="InterPro" id="IPR003439">
    <property type="entry name" value="ABC_transporter-like_ATP-bd"/>
</dbReference>
<organism evidence="6 7">
    <name type="scientific">Cellulomonas triticagri</name>
    <dbReference type="NCBI Taxonomy" id="2483352"/>
    <lineage>
        <taxon>Bacteria</taxon>
        <taxon>Bacillati</taxon>
        <taxon>Actinomycetota</taxon>
        <taxon>Actinomycetes</taxon>
        <taxon>Micrococcales</taxon>
        <taxon>Cellulomonadaceae</taxon>
        <taxon>Cellulomonas</taxon>
    </lineage>
</organism>
<evidence type="ECO:0000256" key="3">
    <source>
        <dbReference type="ARBA" id="ARBA00022840"/>
    </source>
</evidence>
<dbReference type="AlphaFoldDB" id="A0A3M2JRV1"/>
<keyword evidence="3 6" id="KW-0067">ATP-binding</keyword>
<dbReference type="PANTHER" id="PTHR42794">
    <property type="entry name" value="HEMIN IMPORT ATP-BINDING PROTEIN HMUV"/>
    <property type="match status" value="1"/>
</dbReference>
<dbReference type="Proteomes" id="UP000269289">
    <property type="component" value="Unassembled WGS sequence"/>
</dbReference>
<evidence type="ECO:0000256" key="1">
    <source>
        <dbReference type="ARBA" id="ARBA00022448"/>
    </source>
</evidence>
<comment type="caution">
    <text evidence="6">The sequence shown here is derived from an EMBL/GenBank/DDBJ whole genome shotgun (WGS) entry which is preliminary data.</text>
</comment>
<evidence type="ECO:0000256" key="2">
    <source>
        <dbReference type="ARBA" id="ARBA00022741"/>
    </source>
</evidence>
<dbReference type="OrthoDB" id="5296765at2"/>
<dbReference type="GO" id="GO:0016887">
    <property type="term" value="F:ATP hydrolysis activity"/>
    <property type="evidence" value="ECO:0007669"/>
    <property type="project" value="InterPro"/>
</dbReference>
<dbReference type="CDD" id="cd03214">
    <property type="entry name" value="ABC_Iron-Siderophores_B12_Hemin"/>
    <property type="match status" value="1"/>
</dbReference>
<keyword evidence="7" id="KW-1185">Reference proteome</keyword>